<evidence type="ECO:0000313" key="1">
    <source>
        <dbReference type="EMBL" id="ABO58493.1"/>
    </source>
</evidence>
<organism evidence="1 2">
    <name type="scientific">Burkholderia vietnamiensis (strain G4 / LMG 22486)</name>
    <name type="common">Burkholderia cepacia (strain R1808)</name>
    <dbReference type="NCBI Taxonomy" id="269482"/>
    <lineage>
        <taxon>Bacteria</taxon>
        <taxon>Pseudomonadati</taxon>
        <taxon>Pseudomonadota</taxon>
        <taxon>Betaproteobacteria</taxon>
        <taxon>Burkholderiales</taxon>
        <taxon>Burkholderiaceae</taxon>
        <taxon>Burkholderia</taxon>
        <taxon>Burkholderia cepacia complex</taxon>
    </lineage>
</organism>
<proteinExistence type="predicted"/>
<dbReference type="KEGG" id="bvi:Bcep1808_5552"/>
<dbReference type="HOGENOM" id="CLU_1346812_0_0_4"/>
<evidence type="ECO:0000313" key="2">
    <source>
        <dbReference type="Proteomes" id="UP000002287"/>
    </source>
</evidence>
<reference evidence="2" key="1">
    <citation type="submission" date="2007-03" db="EMBL/GenBank/DDBJ databases">
        <title>Complete sequence of chromosome 3 of Burkholderia vietnamiensis G4.</title>
        <authorList>
            <consortium name="US DOE Joint Genome Institute"/>
            <person name="Copeland A."/>
            <person name="Lucas S."/>
            <person name="Lapidus A."/>
            <person name="Barry K."/>
            <person name="Detter J.C."/>
            <person name="Glavina del Rio T."/>
            <person name="Hammon N."/>
            <person name="Israni S."/>
            <person name="Dalin E."/>
            <person name="Tice H."/>
            <person name="Pitluck S."/>
            <person name="Chain P."/>
            <person name="Malfatti S."/>
            <person name="Shin M."/>
            <person name="Vergez L."/>
            <person name="Schmutz J."/>
            <person name="Larimer F."/>
            <person name="Land M."/>
            <person name="Hauser L."/>
            <person name="Kyrpides N."/>
            <person name="Tiedje J."/>
            <person name="Richardson P."/>
        </authorList>
    </citation>
    <scope>NUCLEOTIDE SEQUENCE [LARGE SCALE GENOMIC DNA]</scope>
    <source>
        <strain evidence="2">G4 / LMG 22486</strain>
    </source>
</reference>
<protein>
    <submittedName>
        <fullName evidence="1">Uncharacterized protein</fullName>
    </submittedName>
</protein>
<sequence>MSLVAVARCAARFLQRNRADGRFEALRHAPHVRNILDRRQLPGIQAQAVRAPRATYSRRRKEAIVAASVNCIRRPPKRRPYGFFGRIARRRPSILHIGPIPVPIASDADSHGRHALLPRDYYVGKLQVNCNLCVCQRGDFSQHEGVFRLTCAAADASLCERAGRADPSCEPASSGGAIFILRGSRLPSSSFAPALRMPRVSGY</sequence>
<dbReference type="AlphaFoldDB" id="A4JQE0"/>
<gene>
    <name evidence="1" type="ordered locus">Bcep1808_5552</name>
</gene>
<accession>A4JQE0</accession>
<dbReference type="Proteomes" id="UP000002287">
    <property type="component" value="Chromosome 3"/>
</dbReference>
<name>A4JQE0_BURVG</name>
<dbReference type="EMBL" id="CP000616">
    <property type="protein sequence ID" value="ABO58493.1"/>
    <property type="molecule type" value="Genomic_DNA"/>
</dbReference>